<dbReference type="KEGG" id="fcz:IMF26_00490"/>
<dbReference type="AlphaFoldDB" id="A0AAT9LC17"/>
<proteinExistence type="predicted"/>
<name>A0AAT9LC17_9FIRM</name>
<gene>
    <name evidence="2" type="ORF">IMF26_00490</name>
</gene>
<dbReference type="EMBL" id="CP062796">
    <property type="protein sequence ID" value="QUL98614.1"/>
    <property type="molecule type" value="Genomic_DNA"/>
</dbReference>
<evidence type="ECO:0000256" key="1">
    <source>
        <dbReference type="SAM" id="MobiDB-lite"/>
    </source>
</evidence>
<organism evidence="2">
    <name type="scientific">Candidatus Fermentithermobacillus carboniphilus</name>
    <dbReference type="NCBI Taxonomy" id="3085328"/>
    <lineage>
        <taxon>Bacteria</taxon>
        <taxon>Bacillati</taxon>
        <taxon>Bacillota</taxon>
        <taxon>Candidatus Fermentithermobacillia</taxon>
        <taxon>Candidatus Fermentithermobacillales</taxon>
        <taxon>Candidatus Fermentithermobacillaceae</taxon>
        <taxon>Candidatus Fermentithermobacillus</taxon>
    </lineage>
</organism>
<feature type="region of interest" description="Disordered" evidence="1">
    <location>
        <begin position="20"/>
        <end position="92"/>
    </location>
</feature>
<reference evidence="2" key="1">
    <citation type="submission" date="2020-10" db="EMBL/GenBank/DDBJ databases">
        <authorList>
            <person name="Kadnikov V."/>
            <person name="Beletsky A.V."/>
            <person name="Mardanov A.V."/>
            <person name="Karnachuk O.V."/>
            <person name="Ravin N.V."/>
        </authorList>
    </citation>
    <scope>NUCLEOTIDE SEQUENCE</scope>
    <source>
        <strain evidence="2">Bu02</strain>
    </source>
</reference>
<reference evidence="2" key="2">
    <citation type="journal article" date="2023" name="Biology">
        <title>Prokaryotic Life Associated with Coal-Fire Gas Vents Revealed by Metagenomics.</title>
        <authorList>
            <person name="Kadnikov V.V."/>
            <person name="Mardanov A.V."/>
            <person name="Beletsky A.V."/>
            <person name="Karnachuk O.V."/>
            <person name="Ravin N.V."/>
        </authorList>
    </citation>
    <scope>NUCLEOTIDE SEQUENCE</scope>
    <source>
        <strain evidence="2">Bu02</strain>
    </source>
</reference>
<accession>A0AAT9LC17</accession>
<evidence type="ECO:0000313" key="2">
    <source>
        <dbReference type="EMBL" id="QUL98614.1"/>
    </source>
</evidence>
<protein>
    <submittedName>
        <fullName evidence="2">Uncharacterized protein</fullName>
    </submittedName>
</protein>
<sequence>MAKVVDTRVRQAELQAINQSATFAREMSEKSKSVPQLSKASDARVDTQSSGSGGGGGGYSQTAREKKKTVEEKESSSLQHPSKGKILDIRGA</sequence>